<keyword evidence="1" id="KW-1185">Reference proteome</keyword>
<evidence type="ECO:0000313" key="1">
    <source>
        <dbReference type="Proteomes" id="UP000887565"/>
    </source>
</evidence>
<dbReference type="AlphaFoldDB" id="A0A915KXR4"/>
<organism evidence="1 2">
    <name type="scientific">Romanomermis culicivorax</name>
    <name type="common">Nematode worm</name>
    <dbReference type="NCBI Taxonomy" id="13658"/>
    <lineage>
        <taxon>Eukaryota</taxon>
        <taxon>Metazoa</taxon>
        <taxon>Ecdysozoa</taxon>
        <taxon>Nematoda</taxon>
        <taxon>Enoplea</taxon>
        <taxon>Dorylaimia</taxon>
        <taxon>Mermithida</taxon>
        <taxon>Mermithoidea</taxon>
        <taxon>Mermithidae</taxon>
        <taxon>Romanomermis</taxon>
    </lineage>
</organism>
<accession>A0A915KXR4</accession>
<proteinExistence type="predicted"/>
<sequence>MQPNEKVEETSLNVFNDSNISLMTDLVAFCDCNRSCNTRKNPRLDNIDNIDVEEEALMPVMRPIRRTNAFEVYNDKQFYTQCRIKKAAVHHLIDLIGHNLTKSTRCHNVISAETQKGRLESRVVQENTDLENHLSQLLELHHCNLLGYAPSLLTLTPPSESFDYSLFKIEDNAMQEQNY</sequence>
<dbReference type="Proteomes" id="UP000887565">
    <property type="component" value="Unplaced"/>
</dbReference>
<protein>
    <submittedName>
        <fullName evidence="2">Uncharacterized protein</fullName>
    </submittedName>
</protein>
<dbReference type="WBParaSite" id="nRc.2.0.1.t43601-RA">
    <property type="protein sequence ID" value="nRc.2.0.1.t43601-RA"/>
    <property type="gene ID" value="nRc.2.0.1.g43601"/>
</dbReference>
<evidence type="ECO:0000313" key="2">
    <source>
        <dbReference type="WBParaSite" id="nRc.2.0.1.t43601-RA"/>
    </source>
</evidence>
<name>A0A915KXR4_ROMCU</name>
<reference evidence="2" key="1">
    <citation type="submission" date="2022-11" db="UniProtKB">
        <authorList>
            <consortium name="WormBaseParasite"/>
        </authorList>
    </citation>
    <scope>IDENTIFICATION</scope>
</reference>